<organism evidence="1 2">
    <name type="scientific">Desulfocurvibacter africanus subsp. africanus str. Walvis Bay</name>
    <dbReference type="NCBI Taxonomy" id="690850"/>
    <lineage>
        <taxon>Bacteria</taxon>
        <taxon>Pseudomonadati</taxon>
        <taxon>Thermodesulfobacteriota</taxon>
        <taxon>Desulfovibrionia</taxon>
        <taxon>Desulfovibrionales</taxon>
        <taxon>Desulfovibrionaceae</taxon>
        <taxon>Desulfocurvibacter</taxon>
    </lineage>
</organism>
<keyword evidence="2" id="KW-1185">Reference proteome</keyword>
<dbReference type="EMBL" id="CP003221">
    <property type="protein sequence ID" value="EGJ50833.1"/>
    <property type="molecule type" value="Genomic_DNA"/>
</dbReference>
<dbReference type="STRING" id="690850.Desaf_2510"/>
<dbReference type="Proteomes" id="UP000007844">
    <property type="component" value="Chromosome"/>
</dbReference>
<protein>
    <submittedName>
        <fullName evidence="1">Ornithine cyclodeaminase/mu-crystallin</fullName>
    </submittedName>
</protein>
<dbReference type="PANTHER" id="PTHR13812">
    <property type="entry name" value="KETIMINE REDUCTASE MU-CRYSTALLIN"/>
    <property type="match status" value="1"/>
</dbReference>
<proteinExistence type="predicted"/>
<dbReference type="Gene3D" id="3.30.1780.10">
    <property type="entry name" value="ornithine cyclodeaminase, domain 1"/>
    <property type="match status" value="1"/>
</dbReference>
<dbReference type="HOGENOM" id="CLU_042088_1_2_7"/>
<evidence type="ECO:0000313" key="1">
    <source>
        <dbReference type="EMBL" id="EGJ50833.1"/>
    </source>
</evidence>
<dbReference type="PANTHER" id="PTHR13812:SF19">
    <property type="entry name" value="KETIMINE REDUCTASE MU-CRYSTALLIN"/>
    <property type="match status" value="1"/>
</dbReference>
<dbReference type="Pfam" id="PF02423">
    <property type="entry name" value="OCD_Mu_crystall"/>
    <property type="match status" value="1"/>
</dbReference>
<dbReference type="GO" id="GO:0005737">
    <property type="term" value="C:cytoplasm"/>
    <property type="evidence" value="ECO:0007669"/>
    <property type="project" value="TreeGrafter"/>
</dbReference>
<reference evidence="1 2" key="1">
    <citation type="journal article" date="2011" name="J. Bacteriol.">
        <title>Genome sequence of the mercury-methylating and pleomorphic Desulfovibrio africanus Strain Walvis Bay.</title>
        <authorList>
            <person name="Brown S.D."/>
            <person name="Wall J.D."/>
            <person name="Kucken A.M."/>
            <person name="Gilmour C.C."/>
            <person name="Podar M."/>
            <person name="Brandt C.C."/>
            <person name="Teshima H."/>
            <person name="Detter J.C."/>
            <person name="Han C.S."/>
            <person name="Land M.L."/>
            <person name="Lucas S."/>
            <person name="Han J."/>
            <person name="Pennacchio L."/>
            <person name="Nolan M."/>
            <person name="Pitluck S."/>
            <person name="Woyke T."/>
            <person name="Goodwin L."/>
            <person name="Palumbo A.V."/>
            <person name="Elias D.A."/>
        </authorList>
    </citation>
    <scope>NUCLEOTIDE SEQUENCE [LARGE SCALE GENOMIC DNA]</scope>
    <source>
        <strain evidence="1 2">Walvis Bay</strain>
    </source>
</reference>
<dbReference type="NCBIfam" id="NF005603">
    <property type="entry name" value="PRK07340.1"/>
    <property type="match status" value="1"/>
</dbReference>
<evidence type="ECO:0000313" key="2">
    <source>
        <dbReference type="Proteomes" id="UP000007844"/>
    </source>
</evidence>
<dbReference type="Gene3D" id="3.40.50.720">
    <property type="entry name" value="NAD(P)-binding Rossmann-like Domain"/>
    <property type="match status" value="1"/>
</dbReference>
<sequence length="300" mass="32339">MRAYDRQETFDMLPFRALARSIDAMLQAKKTGKAVAPARMTVQMEDKGTLLIMPASQGSLAVVKLVTVHPDNYAVRRMPTIQGEVVVIDTDDGSRLGVLDGMALTARRTAALTMLAARKVAPDPYGPILVVGAGAQAREHLRAFREALVSEKAYICSRHGSSARELAREAKSWGLDAEVVSSPAEAMDKCTVIITATTSRTPVIGPEVRDDAFIAAIGSFTPDAAELPPELVRKSRLFVDTMEGAMEEAGDFIQAGVDWSTVMALEDVEDKDKPEKGPVIFKSVGHALWDLAAAKLAFGR</sequence>
<dbReference type="SUPFAM" id="SSF51735">
    <property type="entry name" value="NAD(P)-binding Rossmann-fold domains"/>
    <property type="match status" value="1"/>
</dbReference>
<dbReference type="InterPro" id="IPR023401">
    <property type="entry name" value="ODC_N"/>
</dbReference>
<accession>F3YZ77</accession>
<name>F3YZ77_DESAF</name>
<dbReference type="eggNOG" id="COG2423">
    <property type="taxonomic scope" value="Bacteria"/>
</dbReference>
<dbReference type="AlphaFoldDB" id="F3YZ77"/>
<dbReference type="RefSeq" id="WP_014260529.1">
    <property type="nucleotide sequence ID" value="NC_016629.1"/>
</dbReference>
<dbReference type="InterPro" id="IPR036291">
    <property type="entry name" value="NAD(P)-bd_dom_sf"/>
</dbReference>
<dbReference type="PIRSF" id="PIRSF001439">
    <property type="entry name" value="CryM"/>
    <property type="match status" value="1"/>
</dbReference>
<gene>
    <name evidence="1" type="ORF">Desaf_2510</name>
</gene>
<dbReference type="KEGG" id="daf:Desaf_2510"/>
<dbReference type="InterPro" id="IPR003462">
    <property type="entry name" value="ODC_Mu_crystall"/>
</dbReference>